<sequence length="53" mass="6097">MRRLTTIILKKKESITAIRFSYPNFLKIRHACSFEIQNGKSATKTSQEIGNLI</sequence>
<reference evidence="1 2" key="1">
    <citation type="submission" date="2016-10" db="EMBL/GenBank/DDBJ databases">
        <authorList>
            <person name="de Groot N.N."/>
        </authorList>
    </citation>
    <scope>NUCLEOTIDE SEQUENCE [LARGE SCALE GENOMIC DNA]</scope>
    <source>
        <strain evidence="1 2">Vu-144</strain>
    </source>
</reference>
<dbReference type="EMBL" id="FNQY01000015">
    <property type="protein sequence ID" value="SEA36219.1"/>
    <property type="molecule type" value="Genomic_DNA"/>
</dbReference>
<dbReference type="Proteomes" id="UP000199041">
    <property type="component" value="Unassembled WGS sequence"/>
</dbReference>
<proteinExistence type="predicted"/>
<dbReference type="AlphaFoldDB" id="A0A1H4AJU0"/>
<protein>
    <submittedName>
        <fullName evidence="1">Uncharacterized protein</fullName>
    </submittedName>
</protein>
<name>A0A1H4AJU0_9BACT</name>
<evidence type="ECO:0000313" key="1">
    <source>
        <dbReference type="EMBL" id="SEA36219.1"/>
    </source>
</evidence>
<accession>A0A1H4AJU0</accession>
<organism evidence="1 2">
    <name type="scientific">Arachidicoccus rhizosphaerae</name>
    <dbReference type="NCBI Taxonomy" id="551991"/>
    <lineage>
        <taxon>Bacteria</taxon>
        <taxon>Pseudomonadati</taxon>
        <taxon>Bacteroidota</taxon>
        <taxon>Chitinophagia</taxon>
        <taxon>Chitinophagales</taxon>
        <taxon>Chitinophagaceae</taxon>
        <taxon>Arachidicoccus</taxon>
    </lineage>
</organism>
<keyword evidence="2" id="KW-1185">Reference proteome</keyword>
<gene>
    <name evidence="1" type="ORF">SAMN05192529_11532</name>
</gene>
<evidence type="ECO:0000313" key="2">
    <source>
        <dbReference type="Proteomes" id="UP000199041"/>
    </source>
</evidence>